<dbReference type="CDD" id="cd00955">
    <property type="entry name" value="Transaldolase_like"/>
    <property type="match status" value="1"/>
</dbReference>
<evidence type="ECO:0000256" key="9">
    <source>
        <dbReference type="ARBA" id="ARBA00023270"/>
    </source>
</evidence>
<evidence type="ECO:0000313" key="12">
    <source>
        <dbReference type="EMBL" id="SEL25003.1"/>
    </source>
</evidence>
<keyword evidence="8 11" id="KW-0570">Pentose shunt</keyword>
<dbReference type="PROSITE" id="PS00958">
    <property type="entry name" value="TRANSALDOLASE_2"/>
    <property type="match status" value="1"/>
</dbReference>
<keyword evidence="9 11" id="KW-0704">Schiff base</keyword>
<dbReference type="InterPro" id="IPR001585">
    <property type="entry name" value="TAL/FSA"/>
</dbReference>
<dbReference type="STRING" id="1396821.SAMN05444515_11246"/>
<dbReference type="HAMAP" id="MF_00493">
    <property type="entry name" value="Transaldolase_2"/>
    <property type="match status" value="1"/>
</dbReference>
<evidence type="ECO:0000256" key="5">
    <source>
        <dbReference type="ARBA" id="ARBA00013151"/>
    </source>
</evidence>
<reference evidence="13" key="1">
    <citation type="submission" date="2016-10" db="EMBL/GenBank/DDBJ databases">
        <authorList>
            <person name="Varghese N."/>
            <person name="Submissions S."/>
        </authorList>
    </citation>
    <scope>NUCLEOTIDE SEQUENCE [LARGE SCALE GENOMIC DNA]</scope>
    <source>
        <strain evidence="13">DSM 241</strain>
    </source>
</reference>
<dbReference type="SUPFAM" id="SSF51569">
    <property type="entry name" value="Aldolase"/>
    <property type="match status" value="1"/>
</dbReference>
<comment type="catalytic activity">
    <reaction evidence="10 11">
        <text>D-sedoheptulose 7-phosphate + D-glyceraldehyde 3-phosphate = D-erythrose 4-phosphate + beta-D-fructose 6-phosphate</text>
        <dbReference type="Rhea" id="RHEA:17053"/>
        <dbReference type="ChEBI" id="CHEBI:16897"/>
        <dbReference type="ChEBI" id="CHEBI:57483"/>
        <dbReference type="ChEBI" id="CHEBI:57634"/>
        <dbReference type="ChEBI" id="CHEBI:59776"/>
        <dbReference type="EC" id="2.2.1.2"/>
    </reaction>
</comment>
<evidence type="ECO:0000256" key="2">
    <source>
        <dbReference type="ARBA" id="ARBA00004496"/>
    </source>
</evidence>
<dbReference type="InterPro" id="IPR004732">
    <property type="entry name" value="Transaldolase_2"/>
</dbReference>
<proteinExistence type="inferred from homology"/>
<evidence type="ECO:0000256" key="10">
    <source>
        <dbReference type="ARBA" id="ARBA00048810"/>
    </source>
</evidence>
<dbReference type="InterPro" id="IPR018225">
    <property type="entry name" value="Transaldolase_AS"/>
</dbReference>
<dbReference type="PANTHER" id="PTHR10683:SF31">
    <property type="entry name" value="TRANSALDOLASE"/>
    <property type="match status" value="1"/>
</dbReference>
<dbReference type="AlphaFoldDB" id="A0A1H7NN57"/>
<dbReference type="Proteomes" id="UP000199256">
    <property type="component" value="Unassembled WGS sequence"/>
</dbReference>
<comment type="similarity">
    <text evidence="4 11">Belongs to the transaldolase family. Type 2 subfamily.</text>
</comment>
<comment type="pathway">
    <text evidence="3 11">Carbohydrate degradation; pentose phosphate pathway; D-glyceraldehyde 3-phosphate and beta-D-fructose 6-phosphate from D-ribose 5-phosphate and D-xylulose 5-phosphate (non-oxidative stage): step 2/3.</text>
</comment>
<gene>
    <name evidence="11" type="primary">tal</name>
    <name evidence="12" type="ORF">SAMN05444515_11246</name>
</gene>
<dbReference type="EMBL" id="FOAA01000012">
    <property type="protein sequence ID" value="SEL25003.1"/>
    <property type="molecule type" value="Genomic_DNA"/>
</dbReference>
<evidence type="ECO:0000256" key="3">
    <source>
        <dbReference type="ARBA" id="ARBA00004857"/>
    </source>
</evidence>
<dbReference type="PANTHER" id="PTHR10683">
    <property type="entry name" value="TRANSALDOLASE"/>
    <property type="match status" value="1"/>
</dbReference>
<evidence type="ECO:0000256" key="7">
    <source>
        <dbReference type="ARBA" id="ARBA00022679"/>
    </source>
</evidence>
<comment type="function">
    <text evidence="1 11">Transaldolase is important for the balance of metabolites in the pentose-phosphate pathway.</text>
</comment>
<sequence length="374" mass="41004">MAEHNPLLRLRDLGQSVWYDYIRKDLMESGELARLIREDGLGGLTSNPAIFDKAITGSDLYDEGIRQALAVDPDISTAALFYQLAIGDLQAAADAFRGTYDQTEGQDGFVSLEVSPELAFDADGTVREALDLAARVDRPNLMIKVPGTLPGLTAIEQLTAQGVNVNVTLLFSVSRYEAVLEAYLKGLEARMAQGLSVDRMASVASFFVSRVDTALDDILEERIREGRPVEHMQGRLAIANAKLAYAHLLQVTQSERWQRLKAVGARPQRLLWASTGTKNPAYSDVLYVESLIGADTVNTLPPATYNAFRDHGRAEPTLAQDLEQSRALIQGLPDLGIDLESVTNRLESEGIESFAKAFDHLMQGLEDKRTRLGG</sequence>
<evidence type="ECO:0000256" key="8">
    <source>
        <dbReference type="ARBA" id="ARBA00023126"/>
    </source>
</evidence>
<dbReference type="NCBIfam" id="TIGR00876">
    <property type="entry name" value="tal_mycobact"/>
    <property type="match status" value="1"/>
</dbReference>
<feature type="active site" description="Schiff-base intermediate with substrate" evidence="11">
    <location>
        <position position="144"/>
    </location>
</feature>
<dbReference type="NCBIfam" id="NF002881">
    <property type="entry name" value="PRK03343.1"/>
    <property type="match status" value="1"/>
</dbReference>
<dbReference type="EC" id="2.2.1.2" evidence="5 11"/>
<dbReference type="GO" id="GO:0005975">
    <property type="term" value="P:carbohydrate metabolic process"/>
    <property type="evidence" value="ECO:0007669"/>
    <property type="project" value="InterPro"/>
</dbReference>
<protein>
    <recommendedName>
        <fullName evidence="5 11">Transaldolase</fullName>
        <ecNumber evidence="5 11">2.2.1.2</ecNumber>
    </recommendedName>
</protein>
<organism evidence="12 13">
    <name type="scientific">Ectothiorhodospira marina</name>
    <dbReference type="NCBI Taxonomy" id="1396821"/>
    <lineage>
        <taxon>Bacteria</taxon>
        <taxon>Pseudomonadati</taxon>
        <taxon>Pseudomonadota</taxon>
        <taxon>Gammaproteobacteria</taxon>
        <taxon>Chromatiales</taxon>
        <taxon>Ectothiorhodospiraceae</taxon>
        <taxon>Ectothiorhodospira</taxon>
    </lineage>
</organism>
<name>A0A1H7NN57_9GAMM</name>
<dbReference type="GO" id="GO:0004801">
    <property type="term" value="F:transaldolase activity"/>
    <property type="evidence" value="ECO:0007669"/>
    <property type="project" value="UniProtKB-UniRule"/>
</dbReference>
<evidence type="ECO:0000256" key="4">
    <source>
        <dbReference type="ARBA" id="ARBA00008426"/>
    </source>
</evidence>
<comment type="subcellular location">
    <subcellularLocation>
        <location evidence="2 11">Cytoplasm</location>
    </subcellularLocation>
</comment>
<dbReference type="InterPro" id="IPR013785">
    <property type="entry name" value="Aldolase_TIM"/>
</dbReference>
<dbReference type="PIRSF" id="PIRSF036915">
    <property type="entry name" value="Trnald_Bac_Plnt"/>
    <property type="match status" value="1"/>
</dbReference>
<evidence type="ECO:0000313" key="13">
    <source>
        <dbReference type="Proteomes" id="UP000199256"/>
    </source>
</evidence>
<evidence type="ECO:0000256" key="6">
    <source>
        <dbReference type="ARBA" id="ARBA00022490"/>
    </source>
</evidence>
<keyword evidence="13" id="KW-1185">Reference proteome</keyword>
<evidence type="ECO:0000256" key="1">
    <source>
        <dbReference type="ARBA" id="ARBA00003518"/>
    </source>
</evidence>
<dbReference type="RefSeq" id="WP_090254265.1">
    <property type="nucleotide sequence ID" value="NZ_FOAA01000012.1"/>
</dbReference>
<keyword evidence="7 11" id="KW-0808">Transferase</keyword>
<dbReference type="OrthoDB" id="140919at2"/>
<dbReference type="UniPathway" id="UPA00115">
    <property type="reaction ID" value="UER00414"/>
</dbReference>
<keyword evidence="6 11" id="KW-0963">Cytoplasm</keyword>
<dbReference type="GO" id="GO:0005737">
    <property type="term" value="C:cytoplasm"/>
    <property type="evidence" value="ECO:0007669"/>
    <property type="project" value="UniProtKB-SubCell"/>
</dbReference>
<evidence type="ECO:0000256" key="11">
    <source>
        <dbReference type="HAMAP-Rule" id="MF_00493"/>
    </source>
</evidence>
<dbReference type="Pfam" id="PF00923">
    <property type="entry name" value="TAL_FSA"/>
    <property type="match status" value="1"/>
</dbReference>
<dbReference type="GO" id="GO:0006098">
    <property type="term" value="P:pentose-phosphate shunt"/>
    <property type="evidence" value="ECO:0007669"/>
    <property type="project" value="UniProtKB-UniRule"/>
</dbReference>
<accession>A0A1H7NN57</accession>
<dbReference type="Gene3D" id="3.20.20.70">
    <property type="entry name" value="Aldolase class I"/>
    <property type="match status" value="1"/>
</dbReference>